<proteinExistence type="predicted"/>
<dbReference type="Proteomes" id="UP001216595">
    <property type="component" value="Unassembled WGS sequence"/>
</dbReference>
<dbReference type="EMBL" id="JAQQKW010000006">
    <property type="protein sequence ID" value="MDC7694875.1"/>
    <property type="molecule type" value="Genomic_DNA"/>
</dbReference>
<name>A0ABT5IFA9_9CAUL</name>
<evidence type="ECO:0000256" key="1">
    <source>
        <dbReference type="SAM" id="SignalP"/>
    </source>
</evidence>
<comment type="caution">
    <text evidence="2">The sequence shown here is derived from an EMBL/GenBank/DDBJ whole genome shotgun (WGS) entry which is preliminary data.</text>
</comment>
<dbReference type="RefSeq" id="WP_272741581.1">
    <property type="nucleotide sequence ID" value="NZ_JAQQKW010000006.1"/>
</dbReference>
<dbReference type="InterPro" id="IPR045500">
    <property type="entry name" value="DUF6491"/>
</dbReference>
<evidence type="ECO:0000313" key="2">
    <source>
        <dbReference type="EMBL" id="MDC7694875.1"/>
    </source>
</evidence>
<sequence length="135" mass="14570">MKTVVKLAAVAVVVASGLGALSLASAAPEDTPGPRGKQDGKPKCIDASQLNRKMVVNKTTVLIEDGFGRSALLKLSAPCQNLDDLDKIGFEFFGGTQICDRRDVKILYSRFDEAPVRCLVESVTPLTKEEAKKYQ</sequence>
<keyword evidence="3" id="KW-1185">Reference proteome</keyword>
<accession>A0ABT5IFA9</accession>
<protein>
    <submittedName>
        <fullName evidence="2">DUF6491 family protein</fullName>
    </submittedName>
</protein>
<evidence type="ECO:0000313" key="3">
    <source>
        <dbReference type="Proteomes" id="UP001216595"/>
    </source>
</evidence>
<feature type="chain" id="PRO_5045564398" evidence="1">
    <location>
        <begin position="27"/>
        <end position="135"/>
    </location>
</feature>
<gene>
    <name evidence="2" type="ORF">PQU94_11340</name>
</gene>
<feature type="signal peptide" evidence="1">
    <location>
        <begin position="1"/>
        <end position="26"/>
    </location>
</feature>
<organism evidence="2 3">
    <name type="scientific">Asticcacaulis currens</name>
    <dbReference type="NCBI Taxonomy" id="2984210"/>
    <lineage>
        <taxon>Bacteria</taxon>
        <taxon>Pseudomonadati</taxon>
        <taxon>Pseudomonadota</taxon>
        <taxon>Alphaproteobacteria</taxon>
        <taxon>Caulobacterales</taxon>
        <taxon>Caulobacteraceae</taxon>
        <taxon>Asticcacaulis</taxon>
    </lineage>
</organism>
<keyword evidence="1" id="KW-0732">Signal</keyword>
<dbReference type="Pfam" id="PF20101">
    <property type="entry name" value="DUF6491"/>
    <property type="match status" value="1"/>
</dbReference>
<reference evidence="2 3" key="1">
    <citation type="submission" date="2023-01" db="EMBL/GenBank/DDBJ databases">
        <title>Novel species of the genus Asticcacaulis isolated from rivers.</title>
        <authorList>
            <person name="Lu H."/>
        </authorList>
    </citation>
    <scope>NUCLEOTIDE SEQUENCE [LARGE SCALE GENOMIC DNA]</scope>
    <source>
        <strain evidence="2 3">DXS10W</strain>
    </source>
</reference>